<dbReference type="AlphaFoldDB" id="A0A0M0C1I3"/>
<evidence type="ECO:0000313" key="1">
    <source>
        <dbReference type="EMBL" id="KON34682.1"/>
    </source>
</evidence>
<sequence>MAEIDKIVICAYCQVEHARTSEAIVEHVTSCTKRPEFALSAKLGLMEEAGDKLLEVIRQLCTTVTQVEGMRTKVWVIFRECEEGWESVKNITIDEIMEIMEAENEDREYTEHSE</sequence>
<name>A0A0M0C1I3_9ARCH</name>
<dbReference type="EMBL" id="LFWU01000001">
    <property type="protein sequence ID" value="KON34682.1"/>
    <property type="molecule type" value="Genomic_DNA"/>
</dbReference>
<comment type="caution">
    <text evidence="1">The sequence shown here is derived from an EMBL/GenBank/DDBJ whole genome shotgun (WGS) entry which is preliminary data.</text>
</comment>
<evidence type="ECO:0000313" key="2">
    <source>
        <dbReference type="Proteomes" id="UP000037237"/>
    </source>
</evidence>
<gene>
    <name evidence="1" type="ORF">AC477_00105</name>
</gene>
<reference evidence="1 2" key="1">
    <citation type="submission" date="2015-06" db="EMBL/GenBank/DDBJ databases">
        <title>New insights into the roles of widespread benthic archaea in carbon and nitrogen cycling.</title>
        <authorList>
            <person name="Lazar C.S."/>
            <person name="Baker B.J."/>
            <person name="Seitz K.W."/>
            <person name="Hyde A.S."/>
            <person name="Dick G.J."/>
            <person name="Hinrichs K.-U."/>
            <person name="Teske A.P."/>
        </authorList>
    </citation>
    <scope>NUCLEOTIDE SEQUENCE [LARGE SCALE GENOMIC DNA]</scope>
    <source>
        <strain evidence="1">SG8-32-1</strain>
    </source>
</reference>
<organism evidence="1 2">
    <name type="scientific">miscellaneous Crenarchaeota group-1 archaeon SG8-32-1</name>
    <dbReference type="NCBI Taxonomy" id="1685124"/>
    <lineage>
        <taxon>Archaea</taxon>
        <taxon>Candidatus Bathyarchaeota</taxon>
        <taxon>MCG-1</taxon>
    </lineage>
</organism>
<protein>
    <submittedName>
        <fullName evidence="1">Uncharacterized protein</fullName>
    </submittedName>
</protein>
<dbReference type="Proteomes" id="UP000037237">
    <property type="component" value="Unassembled WGS sequence"/>
</dbReference>
<proteinExistence type="predicted"/>
<accession>A0A0M0C1I3</accession>